<dbReference type="Proteomes" id="UP000814140">
    <property type="component" value="Unassembled WGS sequence"/>
</dbReference>
<proteinExistence type="predicted"/>
<sequence length="190" mass="21249">MLTVCCTHAPLTFPLAYIGHDHPRELQIKLDTVNAIYSDDDEHYALEGVQAMAEWATIRPPGMGFVFLGEGDLPFGVSMWHQIDCLNHIRIIMVQGEPPTGQTRHCFNYLRQALMCNGDIVLDPGGSSQIAPGGGTIAPTTHSSHTCRDWRQVYKYMADEHEKWTPEQKEVQQEVVRDTIHAPPAGLDVE</sequence>
<protein>
    <submittedName>
        <fullName evidence="1">Uncharacterized protein</fullName>
    </submittedName>
</protein>
<reference evidence="1" key="2">
    <citation type="journal article" date="2022" name="New Phytol.">
        <title>Evolutionary transition to the ectomycorrhizal habit in the genomes of a hyperdiverse lineage of mushroom-forming fungi.</title>
        <authorList>
            <person name="Looney B."/>
            <person name="Miyauchi S."/>
            <person name="Morin E."/>
            <person name="Drula E."/>
            <person name="Courty P.E."/>
            <person name="Kohler A."/>
            <person name="Kuo A."/>
            <person name="LaButti K."/>
            <person name="Pangilinan J."/>
            <person name="Lipzen A."/>
            <person name="Riley R."/>
            <person name="Andreopoulos W."/>
            <person name="He G."/>
            <person name="Johnson J."/>
            <person name="Nolan M."/>
            <person name="Tritt A."/>
            <person name="Barry K.W."/>
            <person name="Grigoriev I.V."/>
            <person name="Nagy L.G."/>
            <person name="Hibbett D."/>
            <person name="Henrissat B."/>
            <person name="Matheny P.B."/>
            <person name="Labbe J."/>
            <person name="Martin F.M."/>
        </authorList>
    </citation>
    <scope>NUCLEOTIDE SEQUENCE</scope>
    <source>
        <strain evidence="1">HHB10654</strain>
    </source>
</reference>
<reference evidence="1" key="1">
    <citation type="submission" date="2021-03" db="EMBL/GenBank/DDBJ databases">
        <authorList>
            <consortium name="DOE Joint Genome Institute"/>
            <person name="Ahrendt S."/>
            <person name="Looney B.P."/>
            <person name="Miyauchi S."/>
            <person name="Morin E."/>
            <person name="Drula E."/>
            <person name="Courty P.E."/>
            <person name="Chicoki N."/>
            <person name="Fauchery L."/>
            <person name="Kohler A."/>
            <person name="Kuo A."/>
            <person name="Labutti K."/>
            <person name="Pangilinan J."/>
            <person name="Lipzen A."/>
            <person name="Riley R."/>
            <person name="Andreopoulos W."/>
            <person name="He G."/>
            <person name="Johnson J."/>
            <person name="Barry K.W."/>
            <person name="Grigoriev I.V."/>
            <person name="Nagy L."/>
            <person name="Hibbett D."/>
            <person name="Henrissat B."/>
            <person name="Matheny P.B."/>
            <person name="Labbe J."/>
            <person name="Martin F."/>
        </authorList>
    </citation>
    <scope>NUCLEOTIDE SEQUENCE</scope>
    <source>
        <strain evidence="1">HHB10654</strain>
    </source>
</reference>
<gene>
    <name evidence="1" type="ORF">BV25DRAFT_1808320</name>
</gene>
<comment type="caution">
    <text evidence="1">The sequence shown here is derived from an EMBL/GenBank/DDBJ whole genome shotgun (WGS) entry which is preliminary data.</text>
</comment>
<evidence type="ECO:0000313" key="1">
    <source>
        <dbReference type="EMBL" id="KAI0060048.1"/>
    </source>
</evidence>
<keyword evidence="2" id="KW-1185">Reference proteome</keyword>
<organism evidence="1 2">
    <name type="scientific">Artomyces pyxidatus</name>
    <dbReference type="NCBI Taxonomy" id="48021"/>
    <lineage>
        <taxon>Eukaryota</taxon>
        <taxon>Fungi</taxon>
        <taxon>Dikarya</taxon>
        <taxon>Basidiomycota</taxon>
        <taxon>Agaricomycotina</taxon>
        <taxon>Agaricomycetes</taxon>
        <taxon>Russulales</taxon>
        <taxon>Auriscalpiaceae</taxon>
        <taxon>Artomyces</taxon>
    </lineage>
</organism>
<dbReference type="EMBL" id="MU277222">
    <property type="protein sequence ID" value="KAI0060048.1"/>
    <property type="molecule type" value="Genomic_DNA"/>
</dbReference>
<accession>A0ACB8SUZ8</accession>
<name>A0ACB8SUZ8_9AGAM</name>
<evidence type="ECO:0000313" key="2">
    <source>
        <dbReference type="Proteomes" id="UP000814140"/>
    </source>
</evidence>